<gene>
    <name evidence="1" type="ORF">OKIOD_LOCUS6425</name>
</gene>
<sequence length="218" mass="24510">MKIFNLIVFCAEAARKSRDRRTVISSNETVIYLDMPDGNCGPFDLEEGYLNEDCSSQASHGDSCPILGCYGESISARCDCTTSFGGILLKSDECRWKVDEESYQTNCVDAGKCEELQDDFGSWSCSDGLKKGSVCELTCVENYSYNVGNGRRRKCKCKNYKGGNPKNRPEKMRACQWSAKRNRFRKISIQPAFRKIFSTASLGRLVRTEPIFKEAAML</sequence>
<evidence type="ECO:0000313" key="2">
    <source>
        <dbReference type="Proteomes" id="UP001158576"/>
    </source>
</evidence>
<proteinExistence type="predicted"/>
<reference evidence="1 2" key="1">
    <citation type="submission" date="2021-04" db="EMBL/GenBank/DDBJ databases">
        <authorList>
            <person name="Bliznina A."/>
        </authorList>
    </citation>
    <scope>NUCLEOTIDE SEQUENCE [LARGE SCALE GENOMIC DNA]</scope>
</reference>
<protein>
    <submittedName>
        <fullName evidence="1">Oidioi.mRNA.OKI2018_I69.XSR.g14867.t1.cds</fullName>
    </submittedName>
</protein>
<name>A0ABN7SBI9_OIKDI</name>
<dbReference type="Proteomes" id="UP001158576">
    <property type="component" value="Chromosome XSR"/>
</dbReference>
<keyword evidence="2" id="KW-1185">Reference proteome</keyword>
<accession>A0ABN7SBI9</accession>
<organism evidence="1 2">
    <name type="scientific">Oikopleura dioica</name>
    <name type="common">Tunicate</name>
    <dbReference type="NCBI Taxonomy" id="34765"/>
    <lineage>
        <taxon>Eukaryota</taxon>
        <taxon>Metazoa</taxon>
        <taxon>Chordata</taxon>
        <taxon>Tunicata</taxon>
        <taxon>Appendicularia</taxon>
        <taxon>Copelata</taxon>
        <taxon>Oikopleuridae</taxon>
        <taxon>Oikopleura</taxon>
    </lineage>
</organism>
<dbReference type="EMBL" id="OU015569">
    <property type="protein sequence ID" value="CAG5096964.1"/>
    <property type="molecule type" value="Genomic_DNA"/>
</dbReference>
<evidence type="ECO:0000313" key="1">
    <source>
        <dbReference type="EMBL" id="CAG5096964.1"/>
    </source>
</evidence>